<evidence type="ECO:0000259" key="2">
    <source>
        <dbReference type="Pfam" id="PF00814"/>
    </source>
</evidence>
<dbReference type="AlphaFoldDB" id="A0A1F5UVP4"/>
<protein>
    <recommendedName>
        <fullName evidence="2">Gcp-like domain-containing protein</fullName>
    </recommendedName>
</protein>
<dbReference type="PANTHER" id="PTHR11735">
    <property type="entry name" value="TRNA N6-ADENOSINE THREONYLCARBAMOYLTRANSFERASE"/>
    <property type="match status" value="1"/>
</dbReference>
<dbReference type="InterPro" id="IPR043129">
    <property type="entry name" value="ATPase_NBD"/>
</dbReference>
<dbReference type="EMBL" id="MFGX01000061">
    <property type="protein sequence ID" value="OGF55218.1"/>
    <property type="molecule type" value="Genomic_DNA"/>
</dbReference>
<dbReference type="Pfam" id="PF00814">
    <property type="entry name" value="TsaD"/>
    <property type="match status" value="1"/>
</dbReference>
<feature type="domain" description="Gcp-like" evidence="2">
    <location>
        <begin position="2"/>
        <end position="53"/>
    </location>
</feature>
<name>A0A1F5UVP4_FRAXR</name>
<feature type="region of interest" description="Disordered" evidence="1">
    <location>
        <begin position="63"/>
        <end position="82"/>
    </location>
</feature>
<dbReference type="SUPFAM" id="SSF53067">
    <property type="entry name" value="Actin-like ATPase domain"/>
    <property type="match status" value="1"/>
</dbReference>
<evidence type="ECO:0000313" key="3">
    <source>
        <dbReference type="EMBL" id="OGF55218.1"/>
    </source>
</evidence>
<dbReference type="Proteomes" id="UP000179157">
    <property type="component" value="Unassembled WGS sequence"/>
</dbReference>
<reference evidence="3 4" key="1">
    <citation type="journal article" date="2016" name="Nat. Commun.">
        <title>Thousands of microbial genomes shed light on interconnected biogeochemical processes in an aquifer system.</title>
        <authorList>
            <person name="Anantharaman K."/>
            <person name="Brown C.T."/>
            <person name="Hug L.A."/>
            <person name="Sharon I."/>
            <person name="Castelle C.J."/>
            <person name="Probst A.J."/>
            <person name="Thomas B.C."/>
            <person name="Singh A."/>
            <person name="Wilkins M.J."/>
            <person name="Karaoz U."/>
            <person name="Brodie E.L."/>
            <person name="Williams K.H."/>
            <person name="Hubbard S.S."/>
            <person name="Banfield J.F."/>
        </authorList>
    </citation>
    <scope>NUCLEOTIDE SEQUENCE [LARGE SCALE GENOMIC DNA]</scope>
    <source>
        <strain evidence="4">RBG_16_55_9</strain>
    </source>
</reference>
<dbReference type="InterPro" id="IPR000905">
    <property type="entry name" value="Gcp-like_dom"/>
</dbReference>
<evidence type="ECO:0000256" key="1">
    <source>
        <dbReference type="SAM" id="MobiDB-lite"/>
    </source>
</evidence>
<evidence type="ECO:0000313" key="4">
    <source>
        <dbReference type="Proteomes" id="UP000179157"/>
    </source>
</evidence>
<gene>
    <name evidence="3" type="ORF">A2Z21_03120</name>
</gene>
<proteinExistence type="predicted"/>
<dbReference type="Gene3D" id="3.30.420.40">
    <property type="match status" value="2"/>
</dbReference>
<comment type="caution">
    <text evidence="3">The sequence shown here is derived from an EMBL/GenBank/DDBJ whole genome shotgun (WGS) entry which is preliminary data.</text>
</comment>
<accession>A0A1F5UVP4</accession>
<dbReference type="PANTHER" id="PTHR11735:SF6">
    <property type="entry name" value="TRNA N6-ADENOSINE THREONYLCARBAMOYLTRANSFERASE, MITOCHONDRIAL"/>
    <property type="match status" value="1"/>
</dbReference>
<sequence>MRVARTKKVRRVVIVGGVAANSRLREKFQAQAEKHEVHFPSLALCTDNAAMIAAAAHFHHSYQPNPQGKELTLSPHPGLKLA</sequence>
<dbReference type="STRING" id="1817864.A2Z21_03120"/>
<organism evidence="3 4">
    <name type="scientific">Fraserbacteria sp. (strain RBG_16_55_9)</name>
    <dbReference type="NCBI Taxonomy" id="1817864"/>
    <lineage>
        <taxon>Bacteria</taxon>
        <taxon>Candidatus Fraseribacteriota</taxon>
    </lineage>
</organism>